<keyword evidence="2" id="KW-1185">Reference proteome</keyword>
<dbReference type="Pfam" id="PF00754">
    <property type="entry name" value="F5_F8_type_C"/>
    <property type="match status" value="1"/>
</dbReference>
<dbReference type="PROSITE" id="PS01285">
    <property type="entry name" value="FA58C_1"/>
    <property type="match status" value="1"/>
</dbReference>
<organism evidence="2 3">
    <name type="scientific">Priapulus caudatus</name>
    <name type="common">Priapulid worm</name>
    <dbReference type="NCBI Taxonomy" id="37621"/>
    <lineage>
        <taxon>Eukaryota</taxon>
        <taxon>Metazoa</taxon>
        <taxon>Ecdysozoa</taxon>
        <taxon>Scalidophora</taxon>
        <taxon>Priapulida</taxon>
        <taxon>Priapulimorpha</taxon>
        <taxon>Priapulimorphida</taxon>
        <taxon>Priapulidae</taxon>
        <taxon>Priapulus</taxon>
    </lineage>
</organism>
<proteinExistence type="predicted"/>
<evidence type="ECO:0000313" key="2">
    <source>
        <dbReference type="Proteomes" id="UP000695022"/>
    </source>
</evidence>
<name>A0ABM1ETJ5_PRICU</name>
<feature type="non-terminal residue" evidence="3">
    <location>
        <position position="1"/>
    </location>
</feature>
<dbReference type="CDD" id="cd00057">
    <property type="entry name" value="FA58C"/>
    <property type="match status" value="1"/>
</dbReference>
<dbReference type="RefSeq" id="XP_014675516.1">
    <property type="nucleotide sequence ID" value="XM_014820030.1"/>
</dbReference>
<dbReference type="InterPro" id="IPR000421">
    <property type="entry name" value="FA58C"/>
</dbReference>
<dbReference type="PANTHER" id="PTHR24543:SF291">
    <property type="entry name" value="SMOKE ALARM, ISOFORM D"/>
    <property type="match status" value="1"/>
</dbReference>
<feature type="domain" description="F5/8 type C" evidence="1">
    <location>
        <begin position="1"/>
        <end position="125"/>
    </location>
</feature>
<accession>A0ABM1ETJ5</accession>
<sequence length="150" mass="17632">LRKELNEGAWCPASPNNGSASHVYEWLEIDLGQLKVVTKVATQGRFGNGKGLEFAESYKLEYWRPGLDRFMRFKNRKGVELLPGNTNTYMPVEQEMDPPIVASRVRFVPFRRNLQICMRVEVYGCIWEGKSMRNLYISYLYMWIQRKDQE</sequence>
<evidence type="ECO:0000313" key="3">
    <source>
        <dbReference type="RefSeq" id="XP_014675516.1"/>
    </source>
</evidence>
<dbReference type="PANTHER" id="PTHR24543">
    <property type="entry name" value="MULTICOPPER OXIDASE-RELATED"/>
    <property type="match status" value="1"/>
</dbReference>
<dbReference type="PROSITE" id="PS50022">
    <property type="entry name" value="FA58C_3"/>
    <property type="match status" value="1"/>
</dbReference>
<dbReference type="SUPFAM" id="SSF49785">
    <property type="entry name" value="Galactose-binding domain-like"/>
    <property type="match status" value="1"/>
</dbReference>
<dbReference type="GeneID" id="106815559"/>
<protein>
    <submittedName>
        <fullName evidence="3">Discoidin domain-containing receptor A-like</fullName>
    </submittedName>
</protein>
<dbReference type="SMART" id="SM00231">
    <property type="entry name" value="FA58C"/>
    <property type="match status" value="1"/>
</dbReference>
<reference evidence="3" key="1">
    <citation type="submission" date="2025-08" db="UniProtKB">
        <authorList>
            <consortium name="RefSeq"/>
        </authorList>
    </citation>
    <scope>IDENTIFICATION</scope>
</reference>
<evidence type="ECO:0000259" key="1">
    <source>
        <dbReference type="PROSITE" id="PS50022"/>
    </source>
</evidence>
<dbReference type="PROSITE" id="PS01286">
    <property type="entry name" value="FA58C_2"/>
    <property type="match status" value="1"/>
</dbReference>
<dbReference type="Proteomes" id="UP000695022">
    <property type="component" value="Unplaced"/>
</dbReference>
<gene>
    <name evidence="3" type="primary">LOC106815559</name>
</gene>
<dbReference type="Gene3D" id="2.60.120.260">
    <property type="entry name" value="Galactose-binding domain-like"/>
    <property type="match status" value="1"/>
</dbReference>
<dbReference type="InterPro" id="IPR008979">
    <property type="entry name" value="Galactose-bd-like_sf"/>
</dbReference>